<organism evidence="20 21">
    <name type="scientific">Nepenthes gracilis</name>
    <name type="common">Slender pitcher plant</name>
    <dbReference type="NCBI Taxonomy" id="150966"/>
    <lineage>
        <taxon>Eukaryota</taxon>
        <taxon>Viridiplantae</taxon>
        <taxon>Streptophyta</taxon>
        <taxon>Embryophyta</taxon>
        <taxon>Tracheophyta</taxon>
        <taxon>Spermatophyta</taxon>
        <taxon>Magnoliopsida</taxon>
        <taxon>eudicotyledons</taxon>
        <taxon>Gunneridae</taxon>
        <taxon>Pentapetalae</taxon>
        <taxon>Caryophyllales</taxon>
        <taxon>Nepenthaceae</taxon>
        <taxon>Nepenthes</taxon>
    </lineage>
</organism>
<keyword evidence="21" id="KW-1185">Reference proteome</keyword>
<dbReference type="GO" id="GO:0005524">
    <property type="term" value="F:ATP binding"/>
    <property type="evidence" value="ECO:0007669"/>
    <property type="project" value="UniProtKB-UniRule"/>
</dbReference>
<evidence type="ECO:0000256" key="5">
    <source>
        <dbReference type="ARBA" id="ARBA00022692"/>
    </source>
</evidence>
<keyword evidence="4" id="KW-0808">Transferase</keyword>
<evidence type="ECO:0000256" key="9">
    <source>
        <dbReference type="ARBA" id="ARBA00022777"/>
    </source>
</evidence>
<evidence type="ECO:0000256" key="10">
    <source>
        <dbReference type="ARBA" id="ARBA00022840"/>
    </source>
</evidence>
<keyword evidence="8 16" id="KW-0547">Nucleotide-binding</keyword>
<dbReference type="PROSITE" id="PS00108">
    <property type="entry name" value="PROTEIN_KINASE_ST"/>
    <property type="match status" value="2"/>
</dbReference>
<evidence type="ECO:0000256" key="6">
    <source>
        <dbReference type="ARBA" id="ARBA00022729"/>
    </source>
</evidence>
<keyword evidence="9" id="KW-0418">Kinase</keyword>
<keyword evidence="14" id="KW-0675">Receptor</keyword>
<dbReference type="GO" id="GO:0004672">
    <property type="term" value="F:protein kinase activity"/>
    <property type="evidence" value="ECO:0007669"/>
    <property type="project" value="InterPro"/>
</dbReference>
<evidence type="ECO:0000256" key="14">
    <source>
        <dbReference type="ARBA" id="ARBA00023170"/>
    </source>
</evidence>
<evidence type="ECO:0000256" key="17">
    <source>
        <dbReference type="SAM" id="MobiDB-lite"/>
    </source>
</evidence>
<dbReference type="FunFam" id="1.10.510.10:FF:000198">
    <property type="entry name" value="receptor protein kinase TMK1"/>
    <property type="match status" value="1"/>
</dbReference>
<evidence type="ECO:0000256" key="8">
    <source>
        <dbReference type="ARBA" id="ARBA00022741"/>
    </source>
</evidence>
<feature type="binding site" evidence="16">
    <location>
        <position position="750"/>
    </location>
    <ligand>
        <name>ATP</name>
        <dbReference type="ChEBI" id="CHEBI:30616"/>
    </ligand>
</feature>
<keyword evidence="11 18" id="KW-1133">Transmembrane helix</keyword>
<dbReference type="Proteomes" id="UP001279734">
    <property type="component" value="Unassembled WGS sequence"/>
</dbReference>
<dbReference type="InterPro" id="IPR000719">
    <property type="entry name" value="Prot_kinase_dom"/>
</dbReference>
<keyword evidence="3" id="KW-0433">Leucine-rich repeat</keyword>
<name>A0AAD3S686_NEPGR</name>
<feature type="domain" description="Protein kinase" evidence="19">
    <location>
        <begin position="722"/>
        <end position="1002"/>
    </location>
</feature>
<dbReference type="FunFam" id="3.80.10.10:FF:000129">
    <property type="entry name" value="Leucine-rich repeat receptor-like kinase"/>
    <property type="match status" value="1"/>
</dbReference>
<dbReference type="EMBL" id="BSYO01000005">
    <property type="protein sequence ID" value="GMH05149.1"/>
    <property type="molecule type" value="Genomic_DNA"/>
</dbReference>
<dbReference type="SUPFAM" id="SSF52058">
    <property type="entry name" value="L domain-like"/>
    <property type="match status" value="1"/>
</dbReference>
<keyword evidence="7" id="KW-0677">Repeat</keyword>
<reference evidence="20" key="1">
    <citation type="submission" date="2023-05" db="EMBL/GenBank/DDBJ databases">
        <title>Nepenthes gracilis genome sequencing.</title>
        <authorList>
            <person name="Fukushima K."/>
        </authorList>
    </citation>
    <scope>NUCLEOTIDE SEQUENCE</scope>
    <source>
        <strain evidence="20">SING2019-196</strain>
    </source>
</reference>
<evidence type="ECO:0000256" key="16">
    <source>
        <dbReference type="PROSITE-ProRule" id="PRU10141"/>
    </source>
</evidence>
<accession>A0AAD3S686</accession>
<comment type="similarity">
    <text evidence="2">Belongs to the protein kinase superfamily. Ser/Thr protein kinase family.</text>
</comment>
<comment type="subcellular location">
    <subcellularLocation>
        <location evidence="1">Membrane</location>
        <topology evidence="1">Single-pass membrane protein</topology>
    </subcellularLocation>
</comment>
<dbReference type="Pfam" id="PF08263">
    <property type="entry name" value="LRRNT_2"/>
    <property type="match status" value="1"/>
</dbReference>
<evidence type="ECO:0000256" key="4">
    <source>
        <dbReference type="ARBA" id="ARBA00022679"/>
    </source>
</evidence>
<proteinExistence type="inferred from homology"/>
<evidence type="ECO:0000256" key="13">
    <source>
        <dbReference type="ARBA" id="ARBA00023157"/>
    </source>
</evidence>
<dbReference type="InterPro" id="IPR013210">
    <property type="entry name" value="LRR_N_plant-typ"/>
</dbReference>
<keyword evidence="10 16" id="KW-0067">ATP-binding</keyword>
<dbReference type="InterPro" id="IPR008271">
    <property type="entry name" value="Ser/Thr_kinase_AS"/>
</dbReference>
<dbReference type="PROSITE" id="PS00107">
    <property type="entry name" value="PROTEIN_KINASE_ATP"/>
    <property type="match status" value="2"/>
</dbReference>
<dbReference type="PANTHER" id="PTHR47986">
    <property type="entry name" value="OSJNBA0070M12.3 PROTEIN"/>
    <property type="match status" value="1"/>
</dbReference>
<evidence type="ECO:0000256" key="7">
    <source>
        <dbReference type="ARBA" id="ARBA00022737"/>
    </source>
</evidence>
<evidence type="ECO:0000256" key="18">
    <source>
        <dbReference type="SAM" id="Phobius"/>
    </source>
</evidence>
<feature type="transmembrane region" description="Helical" evidence="18">
    <location>
        <begin position="617"/>
        <end position="642"/>
    </location>
</feature>
<dbReference type="Pfam" id="PF00069">
    <property type="entry name" value="Pkinase"/>
    <property type="match status" value="2"/>
</dbReference>
<feature type="binding site" evidence="16">
    <location>
        <position position="49"/>
    </location>
    <ligand>
        <name>ATP</name>
        <dbReference type="ChEBI" id="CHEBI:30616"/>
    </ligand>
</feature>
<gene>
    <name evidence="20" type="ORF">Nepgr_006989</name>
</gene>
<dbReference type="InterPro" id="IPR001611">
    <property type="entry name" value="Leu-rich_rpt"/>
</dbReference>
<evidence type="ECO:0000256" key="12">
    <source>
        <dbReference type="ARBA" id="ARBA00023136"/>
    </source>
</evidence>
<evidence type="ECO:0000256" key="15">
    <source>
        <dbReference type="ARBA" id="ARBA00023180"/>
    </source>
</evidence>
<feature type="region of interest" description="Disordered" evidence="17">
    <location>
        <begin position="579"/>
        <end position="611"/>
    </location>
</feature>
<evidence type="ECO:0000313" key="20">
    <source>
        <dbReference type="EMBL" id="GMH05149.1"/>
    </source>
</evidence>
<keyword evidence="5 18" id="KW-0812">Transmembrane</keyword>
<evidence type="ECO:0000259" key="19">
    <source>
        <dbReference type="PROSITE" id="PS50011"/>
    </source>
</evidence>
<evidence type="ECO:0000256" key="3">
    <source>
        <dbReference type="ARBA" id="ARBA00022614"/>
    </source>
</evidence>
<dbReference type="Gene3D" id="3.80.10.10">
    <property type="entry name" value="Ribonuclease Inhibitor"/>
    <property type="match status" value="2"/>
</dbReference>
<dbReference type="InterPro" id="IPR017441">
    <property type="entry name" value="Protein_kinase_ATP_BS"/>
</dbReference>
<dbReference type="CDD" id="cd14066">
    <property type="entry name" value="STKc_IRAK"/>
    <property type="match status" value="1"/>
</dbReference>
<protein>
    <recommendedName>
        <fullName evidence="19">Protein kinase domain-containing protein</fullName>
    </recommendedName>
</protein>
<dbReference type="Gene3D" id="3.30.200.20">
    <property type="entry name" value="Phosphorylase Kinase, domain 1"/>
    <property type="match status" value="2"/>
</dbReference>
<dbReference type="SMART" id="SM00220">
    <property type="entry name" value="S_TKc"/>
    <property type="match status" value="2"/>
</dbReference>
<dbReference type="Gene3D" id="1.10.510.10">
    <property type="entry name" value="Transferase(Phosphotransferase) domain 1"/>
    <property type="match status" value="2"/>
</dbReference>
<evidence type="ECO:0000256" key="2">
    <source>
        <dbReference type="ARBA" id="ARBA00008684"/>
    </source>
</evidence>
<dbReference type="FunFam" id="3.30.200.20:FF:000226">
    <property type="entry name" value="receptor protein kinase TMK1"/>
    <property type="match status" value="2"/>
</dbReference>
<dbReference type="InterPro" id="IPR032675">
    <property type="entry name" value="LRR_dom_sf"/>
</dbReference>
<keyword evidence="12 18" id="KW-0472">Membrane</keyword>
<keyword evidence="15" id="KW-0325">Glycoprotein</keyword>
<feature type="compositionally biased region" description="Polar residues" evidence="17">
    <location>
        <begin position="589"/>
        <end position="605"/>
    </location>
</feature>
<keyword evidence="13" id="KW-1015">Disulfide bond</keyword>
<comment type="caution">
    <text evidence="20">The sequence shown here is derived from an EMBL/GenBank/DDBJ whole genome shotgun (WGS) entry which is preliminary data.</text>
</comment>
<evidence type="ECO:0000256" key="11">
    <source>
        <dbReference type="ARBA" id="ARBA00022989"/>
    </source>
</evidence>
<evidence type="ECO:0000256" key="1">
    <source>
        <dbReference type="ARBA" id="ARBA00004167"/>
    </source>
</evidence>
<dbReference type="Pfam" id="PF00560">
    <property type="entry name" value="LRR_1"/>
    <property type="match status" value="1"/>
</dbReference>
<dbReference type="InterPro" id="IPR011009">
    <property type="entry name" value="Kinase-like_dom_sf"/>
</dbReference>
<dbReference type="AlphaFoldDB" id="A0AAD3S686"/>
<dbReference type="SUPFAM" id="SSF56112">
    <property type="entry name" value="Protein kinase-like (PK-like)"/>
    <property type="match status" value="2"/>
</dbReference>
<dbReference type="InterPro" id="IPR052422">
    <property type="entry name" value="Auxin_Ser/Thr_Kinase"/>
</dbReference>
<keyword evidence="6" id="KW-0732">Signal</keyword>
<feature type="domain" description="Protein kinase" evidence="19">
    <location>
        <begin position="21"/>
        <end position="326"/>
    </location>
</feature>
<dbReference type="GO" id="GO:0016020">
    <property type="term" value="C:membrane"/>
    <property type="evidence" value="ECO:0007669"/>
    <property type="project" value="UniProtKB-SubCell"/>
</dbReference>
<evidence type="ECO:0000313" key="21">
    <source>
        <dbReference type="Proteomes" id="UP001279734"/>
    </source>
</evidence>
<sequence length="1119" mass="123306">MVEAGNMVISIQVLRNVTNNFSEENILGQGGFGTVYKGELHDGTKIAVKRMESGVITGKGLMEFKSEIAVLTKVRHRHLVALLGYCLDGNERLLVYEYMPQGTLSRHLFNWVDEGLKPLEWTKRLMIALDVARGVEYLHGLAHQSFIHRDLKPSNILLGDDMRAKVADFGLVRLAPEGKGSIETRIAGTFGYLAPEYADSQAISADASVMLALKQSLNPPKDIGWSDPDPCKWTHVACSEDKRVTRIQIGHQSLQAQYQKISFLGYLHSNLWIWIITPSQVGKFLKALQMLLLSKISLPTLQISAEKYLGFWARRVSGLVNLHLAFNNLEGELPASFSGSQIQSLWVNGQKSVGKLDGRINVIQNMTLLREIWLHSNAFSGPLPNFSGLTNLQALSLRDNMFTGIVPLSLVNLGSLEVVNLTNNFLQGPIPVFKSSVAVDMTEDTNSFCLPKPGDCSPRVTTLLSISRSFGYPVKLAQNWKGNDPCTDWLGITCSNGNISVVNFAKMDLNGTISPDFSSLKSLQRLILANNNLIGTIPQELITLPALTELDVSNNKLYGKVPSFRDNVVINTNGNLDIGKDNSELTPGGRNSQGASSPTDLASPNTPAPGRKASSRVAIVVFCVVGGLFVTLVLNLFAFCLYKKKHKRFTRVQSPNIMVVHPRNSGSDNDSAKITVAGSSISIGAVSETHAISSGETSDIQMVEAGNMVISIQVLRNVTNNFSEENILGQGGFGTVYKGELHDGTKIAVKRMESGVITGKGLMEFKSEIAVLTKVRHRHLVALLGYCLDGNERLLVYEYMPQGTLSRHLFNWVDEGLKPLEWTKRLMIALDVARGVEYLHGLAHQSFIHRDLKPSNILLGDDMRAKVADFGLVRLAPEGKGSIETRIAGTFGYLAPEYAVTGRVTTKADVFSFGVILMELITGRKALDESQPEESMHLVTWFRRMHINKETFRNGIDPTINLDEETLASITTVAELAGHCCVREPYQRPDMGHAVVVLSSLVELWKPAEPNPDDIYSIDLEMSLPQALKKWQAFEGRSQVDSSSSSLVTSMDNTQMSIPTRPYGFAESFTSADGRSPMQWAVEKKLYIRKAKMRTAVTIPLPPYGWLGIRSYISKLTQA</sequence>
<dbReference type="PANTHER" id="PTHR47986:SF29">
    <property type="entry name" value="RECEPTOR PROTEIN KINASE TMK1"/>
    <property type="match status" value="1"/>
</dbReference>
<dbReference type="PROSITE" id="PS50011">
    <property type="entry name" value="PROTEIN_KINASE_DOM"/>
    <property type="match status" value="2"/>
</dbReference>